<dbReference type="Pfam" id="PF13638">
    <property type="entry name" value="PIN_4"/>
    <property type="match status" value="1"/>
</dbReference>
<evidence type="ECO:0000256" key="1">
    <source>
        <dbReference type="SAM" id="MobiDB-lite"/>
    </source>
</evidence>
<dbReference type="GO" id="GO:0005634">
    <property type="term" value="C:nucleus"/>
    <property type="evidence" value="ECO:0007669"/>
    <property type="project" value="TreeGrafter"/>
</dbReference>
<feature type="compositionally biased region" description="Low complexity" evidence="1">
    <location>
        <begin position="16"/>
        <end position="32"/>
    </location>
</feature>
<dbReference type="EMBL" id="CAACVR010000009">
    <property type="protein sequence ID" value="VEU21074.1"/>
    <property type="molecule type" value="Genomic_DNA"/>
</dbReference>
<dbReference type="InterPro" id="IPR011990">
    <property type="entry name" value="TPR-like_helical_dom_sf"/>
</dbReference>
<dbReference type="STRING" id="13370.A0A448YJF5"/>
<feature type="region of interest" description="Disordered" evidence="1">
    <location>
        <begin position="473"/>
        <end position="499"/>
    </location>
</feature>
<dbReference type="GO" id="GO:0043565">
    <property type="term" value="F:sequence-specific DNA binding"/>
    <property type="evidence" value="ECO:0007669"/>
    <property type="project" value="TreeGrafter"/>
</dbReference>
<dbReference type="SMART" id="SM00670">
    <property type="entry name" value="PINc"/>
    <property type="match status" value="1"/>
</dbReference>
<dbReference type="OrthoDB" id="2017974at2759"/>
<evidence type="ECO:0000259" key="2">
    <source>
        <dbReference type="SMART" id="SM00670"/>
    </source>
</evidence>
<feature type="region of interest" description="Disordered" evidence="1">
    <location>
        <begin position="104"/>
        <end position="135"/>
    </location>
</feature>
<feature type="domain" description="PIN" evidence="2">
    <location>
        <begin position="844"/>
        <end position="996"/>
    </location>
</feature>
<evidence type="ECO:0000313" key="3">
    <source>
        <dbReference type="EMBL" id="VEU21074.1"/>
    </source>
</evidence>
<feature type="compositionally biased region" description="Polar residues" evidence="1">
    <location>
        <begin position="110"/>
        <end position="134"/>
    </location>
</feature>
<reference evidence="3 4" key="1">
    <citation type="submission" date="2018-12" db="EMBL/GenBank/DDBJ databases">
        <authorList>
            <person name="Tiukova I."/>
            <person name="Dainat J."/>
        </authorList>
    </citation>
    <scope>NUCLEOTIDE SEQUENCE [LARGE SCALE GENOMIC DNA]</scope>
</reference>
<dbReference type="SUPFAM" id="SSF48452">
    <property type="entry name" value="TPR-like"/>
    <property type="match status" value="1"/>
</dbReference>
<sequence length="1025" mass="116832">MSPEGSSELNESQGRTPAPVTSTVTNTAAATVDSPSDPSRQQHHYHPLASLHTLSPQQQQQLLYMQQQQQQQLQQQQQQQLQQQQLQQQQLQQQQLQQQQEQQQRVPSLRRQSTGAVTSQVPSQTQPETSQRSLTGDEEILASNLQETYKAILKLEVETQQGCSEVNQRLIENDADAEITSQLWIVYKNVVQLLDHYYDFLLYALSPTSARAGKPLVMNYRILRRMWVYGVVSFLEVLKNVAAIFVEHEICACFIAYAFNIISCLTDPQLGVEGWWSEKLGDLSRMAIALYPGRYMDWKASSVSWYRAAMKTQFGHGKIYYHDCTVESDNLEALMDIGKSVTCRDPFVPTQQYLRMIVDNVCSQRNILSSTEMAMIDFVKIHKILLLPNYNANQEMVSLVSHYATHFGLDSSNIDFFQLRGDSDAVPSEKLQFWYQKSANFALCNVNHLIGFGDSRNPFAKLFGLPEALKERKERKDKRRKSTRTADGQGSDSRSTSDDPDALYYSTAADQDLSSWFDLLDYINRGVLELSIRMLRQYVTGPLQTSTPHVIVWLYFVISVGCELEVRPSASAFFTQLVRRFFPWSKVIPYLNDILFILRSSPDLRSVFKVYMENFGPGGHDPLEYFYENEKIWEAWKCWGSLWFDAIVIKGDYSSVYDSGVGADIFDMPAGGPRYKASEVKQRFIRVAILATYIAQRFPKFGLVMQDNIFKYKPEEPLSSEDAIPRLDFFCQDQRFQGLFDKPAPALTVTEGEVSTSVDTDRWAGDNIDPKLPTLEANSYGFMTEVINNDYPGFLNESKRYEESHEADDEIEQAAELYSQRGTYQADVLRIPGDLGDKADTSLTFISLDTNTWLKHCGRVFKCVRSDIFRLSVPLTVFQELRSLRRSTDASVADSATRAVIIIRQLYSEKDVLPVRADGSKASSLNETLEFEQNQNWRSNTDEIIMKAIKLNDDLGKSLLLGNNYRINKDGTVLSRVQASVFKYNVLITDDRNMSLRAKAIRLTNFSSAWLFDQVEKVSSGRCAD</sequence>
<dbReference type="AlphaFoldDB" id="A0A448YJF5"/>
<dbReference type="PANTHER" id="PTHR14312">
    <property type="entry name" value="CREB/ATF BZIP TRANSCRIPTION FACTOR"/>
    <property type="match status" value="1"/>
</dbReference>
<name>A0A448YJF5_BRENA</name>
<feature type="compositionally biased region" description="Polar residues" evidence="1">
    <location>
        <begin position="1"/>
        <end position="15"/>
    </location>
</feature>
<dbReference type="Proteomes" id="UP000290900">
    <property type="component" value="Unassembled WGS sequence"/>
</dbReference>
<feature type="region of interest" description="Disordered" evidence="1">
    <location>
        <begin position="1"/>
        <end position="44"/>
    </location>
</feature>
<gene>
    <name evidence="3" type="ORF">BRENAR_LOCUS1809</name>
</gene>
<dbReference type="PANTHER" id="PTHR14312:SF1">
    <property type="entry name" value="BASIC-LEUCINE ZIPPER TRANSCRIPTION FACTOR A"/>
    <property type="match status" value="1"/>
</dbReference>
<protein>
    <submittedName>
        <fullName evidence="3">DEKNAAC101944</fullName>
    </submittedName>
</protein>
<dbReference type="Gene3D" id="3.40.50.1010">
    <property type="entry name" value="5'-nuclease"/>
    <property type="match status" value="1"/>
</dbReference>
<dbReference type="InterPro" id="IPR002716">
    <property type="entry name" value="PIN_dom"/>
</dbReference>
<dbReference type="FunCoup" id="A0A448YJF5">
    <property type="interactions" value="126"/>
</dbReference>
<accession>A0A448YJF5</accession>
<keyword evidence="4" id="KW-1185">Reference proteome</keyword>
<organism evidence="3 4">
    <name type="scientific">Brettanomyces naardenensis</name>
    <name type="common">Yeast</name>
    <dbReference type="NCBI Taxonomy" id="13370"/>
    <lineage>
        <taxon>Eukaryota</taxon>
        <taxon>Fungi</taxon>
        <taxon>Dikarya</taxon>
        <taxon>Ascomycota</taxon>
        <taxon>Saccharomycotina</taxon>
        <taxon>Pichiomycetes</taxon>
        <taxon>Pichiales</taxon>
        <taxon>Pichiaceae</taxon>
        <taxon>Brettanomyces</taxon>
    </lineage>
</organism>
<proteinExistence type="predicted"/>
<evidence type="ECO:0000313" key="4">
    <source>
        <dbReference type="Proteomes" id="UP000290900"/>
    </source>
</evidence>
<dbReference type="InParanoid" id="A0A448YJF5"/>
<dbReference type="GO" id="GO:0010468">
    <property type="term" value="P:regulation of gene expression"/>
    <property type="evidence" value="ECO:0007669"/>
    <property type="project" value="TreeGrafter"/>
</dbReference>